<feature type="domain" description="BHLH" evidence="7">
    <location>
        <begin position="50"/>
        <end position="99"/>
    </location>
</feature>
<evidence type="ECO:0000256" key="5">
    <source>
        <dbReference type="ARBA" id="ARBA00023242"/>
    </source>
</evidence>
<dbReference type="InterPro" id="IPR054502">
    <property type="entry name" value="bHLH-TF_ACT-like_plant"/>
</dbReference>
<dbReference type="InterPro" id="IPR051358">
    <property type="entry name" value="TF_AMS/ICE1/BHLH6-like"/>
</dbReference>
<evidence type="ECO:0000256" key="2">
    <source>
        <dbReference type="ARBA" id="ARBA00005510"/>
    </source>
</evidence>
<evidence type="ECO:0000256" key="6">
    <source>
        <dbReference type="SAM" id="MobiDB-lite"/>
    </source>
</evidence>
<dbReference type="InterPro" id="IPR045865">
    <property type="entry name" value="ACT-like_dom_sf"/>
</dbReference>
<dbReference type="CDD" id="cd02116">
    <property type="entry name" value="ACT"/>
    <property type="match status" value="1"/>
</dbReference>
<sequence length="257" mass="28529">MEQEVGGEYSYYWETRTFLDAVELESWGIPDEGIISPNSSSTEGSTSTTSTETKNTIAERKRRDGLKEKLYTLRSVVPNISKMDKMSVIKDAITYIQELQEEERKILAGMAPNNTSGELREQATPPMGDTERKGSCSPQARKKRKMGWACESTAGPSIEVMDLQLREVGEKNSLVSIKCHKKKGTVAKLGEVFGSLGLNILWANITSFSGQLLHNLLVETDQAERAHLKEKIEMAIACRGTPTGSQMIMSTGWDDIF</sequence>
<keyword evidence="3" id="KW-0805">Transcription regulation</keyword>
<dbReference type="Pfam" id="PF22754">
    <property type="entry name" value="bHLH-TF_ACT-like_plant"/>
    <property type="match status" value="1"/>
</dbReference>
<comment type="subcellular location">
    <subcellularLocation>
        <location evidence="1">Nucleus</location>
    </subcellularLocation>
</comment>
<dbReference type="EMBL" id="GDJX01021163">
    <property type="protein sequence ID" value="JAT46773.1"/>
    <property type="molecule type" value="Transcribed_RNA"/>
</dbReference>
<dbReference type="GO" id="GO:0005634">
    <property type="term" value="C:nucleus"/>
    <property type="evidence" value="ECO:0007669"/>
    <property type="project" value="UniProtKB-SubCell"/>
</dbReference>
<accession>A0A1D1XWN1</accession>
<dbReference type="SUPFAM" id="SSF47459">
    <property type="entry name" value="HLH, helix-loop-helix DNA-binding domain"/>
    <property type="match status" value="1"/>
</dbReference>
<proteinExistence type="inferred from homology"/>
<comment type="similarity">
    <text evidence="2">Belongs to the bHLH protein family.</text>
</comment>
<dbReference type="GO" id="GO:0046983">
    <property type="term" value="F:protein dimerization activity"/>
    <property type="evidence" value="ECO:0007669"/>
    <property type="project" value="InterPro"/>
</dbReference>
<name>A0A1D1XWN1_9ARAE</name>
<gene>
    <name evidence="9" type="primary">BHLH35_4</name>
    <name evidence="9" type="ORF">g.69222</name>
</gene>
<dbReference type="GO" id="GO:0043565">
    <property type="term" value="F:sequence-specific DNA binding"/>
    <property type="evidence" value="ECO:0007669"/>
    <property type="project" value="TreeGrafter"/>
</dbReference>
<evidence type="ECO:0000313" key="9">
    <source>
        <dbReference type="EMBL" id="JAT46773.1"/>
    </source>
</evidence>
<dbReference type="SMART" id="SM00353">
    <property type="entry name" value="HLH"/>
    <property type="match status" value="1"/>
</dbReference>
<dbReference type="InterPro" id="IPR011598">
    <property type="entry name" value="bHLH_dom"/>
</dbReference>
<dbReference type="AlphaFoldDB" id="A0A1D1XWN1"/>
<feature type="region of interest" description="Disordered" evidence="6">
    <location>
        <begin position="113"/>
        <end position="140"/>
    </location>
</feature>
<evidence type="ECO:0000256" key="1">
    <source>
        <dbReference type="ARBA" id="ARBA00004123"/>
    </source>
</evidence>
<evidence type="ECO:0000259" key="7">
    <source>
        <dbReference type="PROSITE" id="PS50888"/>
    </source>
</evidence>
<dbReference type="Pfam" id="PF00010">
    <property type="entry name" value="HLH"/>
    <property type="match status" value="1"/>
</dbReference>
<dbReference type="SUPFAM" id="SSF55021">
    <property type="entry name" value="ACT-like"/>
    <property type="match status" value="1"/>
</dbReference>
<dbReference type="InterPro" id="IPR002912">
    <property type="entry name" value="ACT_dom"/>
</dbReference>
<feature type="compositionally biased region" description="Low complexity" evidence="6">
    <location>
        <begin position="39"/>
        <end position="53"/>
    </location>
</feature>
<evidence type="ECO:0000256" key="4">
    <source>
        <dbReference type="ARBA" id="ARBA00023163"/>
    </source>
</evidence>
<dbReference type="InterPro" id="IPR036638">
    <property type="entry name" value="HLH_DNA-bd_sf"/>
</dbReference>
<reference evidence="9" key="1">
    <citation type="submission" date="2015-07" db="EMBL/GenBank/DDBJ databases">
        <title>Transcriptome Assembly of Anthurium amnicola.</title>
        <authorList>
            <person name="Suzuki J."/>
        </authorList>
    </citation>
    <scope>NUCLEOTIDE SEQUENCE</scope>
</reference>
<dbReference type="PANTHER" id="PTHR31945:SF26">
    <property type="entry name" value="TRANSCRIPTION FACTOR BHLH35"/>
    <property type="match status" value="1"/>
</dbReference>
<feature type="domain" description="ACT" evidence="8">
    <location>
        <begin position="174"/>
        <end position="247"/>
    </location>
</feature>
<keyword evidence="5" id="KW-0539">Nucleus</keyword>
<dbReference type="Gene3D" id="4.10.280.10">
    <property type="entry name" value="Helix-loop-helix DNA-binding domain"/>
    <property type="match status" value="1"/>
</dbReference>
<evidence type="ECO:0000259" key="8">
    <source>
        <dbReference type="PROSITE" id="PS51671"/>
    </source>
</evidence>
<evidence type="ECO:0000256" key="3">
    <source>
        <dbReference type="ARBA" id="ARBA00023015"/>
    </source>
</evidence>
<keyword evidence="4" id="KW-0804">Transcription</keyword>
<dbReference type="GO" id="GO:0003700">
    <property type="term" value="F:DNA-binding transcription factor activity"/>
    <property type="evidence" value="ECO:0007669"/>
    <property type="project" value="TreeGrafter"/>
</dbReference>
<organism evidence="9">
    <name type="scientific">Anthurium amnicola</name>
    <dbReference type="NCBI Taxonomy" id="1678845"/>
    <lineage>
        <taxon>Eukaryota</taxon>
        <taxon>Viridiplantae</taxon>
        <taxon>Streptophyta</taxon>
        <taxon>Embryophyta</taxon>
        <taxon>Tracheophyta</taxon>
        <taxon>Spermatophyta</taxon>
        <taxon>Magnoliopsida</taxon>
        <taxon>Liliopsida</taxon>
        <taxon>Araceae</taxon>
        <taxon>Pothoideae</taxon>
        <taxon>Potheae</taxon>
        <taxon>Anthurium</taxon>
    </lineage>
</organism>
<dbReference type="PROSITE" id="PS50888">
    <property type="entry name" value="BHLH"/>
    <property type="match status" value="1"/>
</dbReference>
<dbReference type="PANTHER" id="PTHR31945">
    <property type="entry name" value="TRANSCRIPTION FACTOR SCREAM2-RELATED"/>
    <property type="match status" value="1"/>
</dbReference>
<feature type="region of interest" description="Disordered" evidence="6">
    <location>
        <begin position="31"/>
        <end position="61"/>
    </location>
</feature>
<dbReference type="PROSITE" id="PS51671">
    <property type="entry name" value="ACT"/>
    <property type="match status" value="1"/>
</dbReference>
<protein>
    <submittedName>
        <fullName evidence="9">Transcription factor bHLH35</fullName>
    </submittedName>
</protein>